<feature type="compositionally biased region" description="Basic residues" evidence="1">
    <location>
        <begin position="31"/>
        <end position="42"/>
    </location>
</feature>
<protein>
    <submittedName>
        <fullName evidence="3">Uncharacterized protein</fullName>
    </submittedName>
</protein>
<gene>
    <name evidence="3" type="ORF">PBY51_023365</name>
</gene>
<proteinExistence type="predicted"/>
<organism evidence="3 4">
    <name type="scientific">Eleginops maclovinus</name>
    <name type="common">Patagonian blennie</name>
    <name type="synonym">Eleginus maclovinus</name>
    <dbReference type="NCBI Taxonomy" id="56733"/>
    <lineage>
        <taxon>Eukaryota</taxon>
        <taxon>Metazoa</taxon>
        <taxon>Chordata</taxon>
        <taxon>Craniata</taxon>
        <taxon>Vertebrata</taxon>
        <taxon>Euteleostomi</taxon>
        <taxon>Actinopterygii</taxon>
        <taxon>Neopterygii</taxon>
        <taxon>Teleostei</taxon>
        <taxon>Neoteleostei</taxon>
        <taxon>Acanthomorphata</taxon>
        <taxon>Eupercaria</taxon>
        <taxon>Perciformes</taxon>
        <taxon>Notothenioidei</taxon>
        <taxon>Eleginopidae</taxon>
        <taxon>Eleginops</taxon>
    </lineage>
</organism>
<keyword evidence="2" id="KW-0812">Transmembrane</keyword>
<feature type="transmembrane region" description="Helical" evidence="2">
    <location>
        <begin position="43"/>
        <end position="61"/>
    </location>
</feature>
<dbReference type="EMBL" id="JAUZQC010000021">
    <property type="protein sequence ID" value="KAK5851844.1"/>
    <property type="molecule type" value="Genomic_DNA"/>
</dbReference>
<evidence type="ECO:0000256" key="1">
    <source>
        <dbReference type="SAM" id="MobiDB-lite"/>
    </source>
</evidence>
<reference evidence="3 4" key="2">
    <citation type="journal article" date="2023" name="Mol. Biol. Evol.">
        <title>Genomics of Secondarily Temperate Adaptation in the Only Non-Antarctic Icefish.</title>
        <authorList>
            <person name="Rivera-Colon A.G."/>
            <person name="Rayamajhi N."/>
            <person name="Minhas B.F."/>
            <person name="Madrigal G."/>
            <person name="Bilyk K.T."/>
            <person name="Yoon V."/>
            <person name="Hune M."/>
            <person name="Gregory S."/>
            <person name="Cheng C.H.C."/>
            <person name="Catchen J.M."/>
        </authorList>
    </citation>
    <scope>NUCLEOTIDE SEQUENCE [LARGE SCALE GENOMIC DNA]</scope>
    <source>
        <strain evidence="3">JMC-PN-2008</strain>
    </source>
</reference>
<evidence type="ECO:0000313" key="3">
    <source>
        <dbReference type="EMBL" id="KAK5851844.1"/>
    </source>
</evidence>
<feature type="compositionally biased region" description="Basic and acidic residues" evidence="1">
    <location>
        <begin position="10"/>
        <end position="30"/>
    </location>
</feature>
<feature type="region of interest" description="Disordered" evidence="1">
    <location>
        <begin position="1"/>
        <end position="42"/>
    </location>
</feature>
<keyword evidence="4" id="KW-1185">Reference proteome</keyword>
<sequence>MAQAAKQLRKTKDLAEAAAQEQREKEEEKIKKRNRSRDRRRKVRLAVSATGGVTVFLTSIYPPPPSTCLSLISPGLTASFVHH</sequence>
<dbReference type="Proteomes" id="UP001346869">
    <property type="component" value="Unassembled WGS sequence"/>
</dbReference>
<reference evidence="3 4" key="1">
    <citation type="journal article" date="2023" name="Genes (Basel)">
        <title>Chromosome-Level Genome Assembly and Circadian Gene Repertoire of the Patagonia Blennie Eleginops maclovinus-The Closest Ancestral Proxy of Antarctic Cryonotothenioids.</title>
        <authorList>
            <person name="Cheng C.C."/>
            <person name="Rivera-Colon A.G."/>
            <person name="Minhas B.F."/>
            <person name="Wilson L."/>
            <person name="Rayamajhi N."/>
            <person name="Vargas-Chacoff L."/>
            <person name="Catchen J.M."/>
        </authorList>
    </citation>
    <scope>NUCLEOTIDE SEQUENCE [LARGE SCALE GENOMIC DNA]</scope>
    <source>
        <strain evidence="3">JMC-PN-2008</strain>
    </source>
</reference>
<dbReference type="AlphaFoldDB" id="A0AAN7X0Q7"/>
<accession>A0AAN7X0Q7</accession>
<keyword evidence="2" id="KW-1133">Transmembrane helix</keyword>
<keyword evidence="2" id="KW-0472">Membrane</keyword>
<evidence type="ECO:0000313" key="4">
    <source>
        <dbReference type="Proteomes" id="UP001346869"/>
    </source>
</evidence>
<evidence type="ECO:0000256" key="2">
    <source>
        <dbReference type="SAM" id="Phobius"/>
    </source>
</evidence>
<name>A0AAN7X0Q7_ELEMC</name>
<comment type="caution">
    <text evidence="3">The sequence shown here is derived from an EMBL/GenBank/DDBJ whole genome shotgun (WGS) entry which is preliminary data.</text>
</comment>